<evidence type="ECO:0000256" key="1">
    <source>
        <dbReference type="SAM" id="MobiDB-lite"/>
    </source>
</evidence>
<feature type="region of interest" description="Disordered" evidence="1">
    <location>
        <begin position="497"/>
        <end position="536"/>
    </location>
</feature>
<dbReference type="Pfam" id="PF00610">
    <property type="entry name" value="DEP"/>
    <property type="match status" value="1"/>
</dbReference>
<reference evidence="3" key="1">
    <citation type="submission" date="2020-10" db="EMBL/GenBank/DDBJ databases">
        <authorList>
            <person name="Kikuchi T."/>
        </authorList>
    </citation>
    <scope>NUCLEOTIDE SEQUENCE</scope>
    <source>
        <strain evidence="3">NKZ352</strain>
    </source>
</reference>
<gene>
    <name evidence="3" type="ORF">CAUJ_LOCUS6590</name>
</gene>
<evidence type="ECO:0000313" key="4">
    <source>
        <dbReference type="Proteomes" id="UP000835052"/>
    </source>
</evidence>
<sequence>MPNSSDDDFKGTVIVYTEVGNAQCAKARNLLHRENVPYTDVSLDTFPQCVQEVFERSGSESLPQIFFNSVHIGGVAELEKIMAEPSKWDDLLEMVRVELNIDGPQLPNPLTAMDFVHSDNANNNKSDDPLLWLPDEYSKLVSEMKKANLIKDNKVGLMKKYKNSFKGEELIDWLMKEKGMKRSEALEVGQEIIDRHVGQQTSNEVGMTFSPDRYYQLVEDDENKPLNASGSTTSTSTDPLMTIAEYNEKLVQILQPIYDDIAVENNRTILYQRLIDNDNFNRFQQFARELYRVEPSTGTPDERLAFFINIYNIMLIHITLKCGPPQTIWQRRKVMNATYYYIGGHKYALHSILNGILRGNRKGPSMLWKAFGKHDVRMPLVLPECEPLVHFALLTGTRSTPPIRVYNCKTIRAELKENAKEVLLNDEFMKLDTKKNVVHLLKTFKWYSDDFGGTPEKTIQWILEVLEDDESEKKKTLQKMFFTGDYSVEYLPYDWSPNGKERNEKPTAPAVDRRISTKKREEPKTTDEIPTNNNEKTIVNDFVKEGSLGVAY</sequence>
<dbReference type="InterPro" id="IPR036390">
    <property type="entry name" value="WH_DNA-bd_sf"/>
</dbReference>
<dbReference type="InterPro" id="IPR036388">
    <property type="entry name" value="WH-like_DNA-bd_sf"/>
</dbReference>
<comment type="caution">
    <text evidence="3">The sequence shown here is derived from an EMBL/GenBank/DDBJ whole genome shotgun (WGS) entry which is preliminary data.</text>
</comment>
<dbReference type="InterPro" id="IPR002109">
    <property type="entry name" value="Glutaredoxin"/>
</dbReference>
<dbReference type="CDD" id="cd04371">
    <property type="entry name" value="DEP"/>
    <property type="match status" value="1"/>
</dbReference>
<dbReference type="InterPro" id="IPR006869">
    <property type="entry name" value="DUF547"/>
</dbReference>
<proteinExistence type="predicted"/>
<feature type="domain" description="DEP" evidence="2">
    <location>
        <begin position="145"/>
        <end position="219"/>
    </location>
</feature>
<dbReference type="PROSITE" id="PS50186">
    <property type="entry name" value="DEP"/>
    <property type="match status" value="1"/>
</dbReference>
<dbReference type="SUPFAM" id="SSF52833">
    <property type="entry name" value="Thioredoxin-like"/>
    <property type="match status" value="1"/>
</dbReference>
<dbReference type="Gene3D" id="3.40.30.10">
    <property type="entry name" value="Glutaredoxin"/>
    <property type="match status" value="1"/>
</dbReference>
<dbReference type="PROSITE" id="PS51354">
    <property type="entry name" value="GLUTAREDOXIN_2"/>
    <property type="match status" value="1"/>
</dbReference>
<dbReference type="PANTHER" id="PTHR46361">
    <property type="entry name" value="ELECTRON CARRIER/ PROTEIN DISULFIDE OXIDOREDUCTASE"/>
    <property type="match status" value="1"/>
</dbReference>
<dbReference type="Gene3D" id="1.10.10.10">
    <property type="entry name" value="Winged helix-like DNA-binding domain superfamily/Winged helix DNA-binding domain"/>
    <property type="match status" value="1"/>
</dbReference>
<dbReference type="Pfam" id="PF00462">
    <property type="entry name" value="Glutaredoxin"/>
    <property type="match status" value="1"/>
</dbReference>
<name>A0A8S1H5N1_9PELO</name>
<dbReference type="Proteomes" id="UP000835052">
    <property type="component" value="Unassembled WGS sequence"/>
</dbReference>
<feature type="compositionally biased region" description="Basic and acidic residues" evidence="1">
    <location>
        <begin position="499"/>
        <end position="527"/>
    </location>
</feature>
<keyword evidence="4" id="KW-1185">Reference proteome</keyword>
<dbReference type="SMART" id="SM00049">
    <property type="entry name" value="DEP"/>
    <property type="match status" value="1"/>
</dbReference>
<dbReference type="InterPro" id="IPR000591">
    <property type="entry name" value="DEP_dom"/>
</dbReference>
<dbReference type="EMBL" id="CAJGYM010000017">
    <property type="protein sequence ID" value="CAD6190671.1"/>
    <property type="molecule type" value="Genomic_DNA"/>
</dbReference>
<dbReference type="AlphaFoldDB" id="A0A8S1H5N1"/>
<dbReference type="GO" id="GO:0035556">
    <property type="term" value="P:intracellular signal transduction"/>
    <property type="evidence" value="ECO:0007669"/>
    <property type="project" value="InterPro"/>
</dbReference>
<dbReference type="OrthoDB" id="418495at2759"/>
<evidence type="ECO:0000259" key="2">
    <source>
        <dbReference type="PROSITE" id="PS50186"/>
    </source>
</evidence>
<protein>
    <recommendedName>
        <fullName evidence="2">DEP domain-containing protein</fullName>
    </recommendedName>
</protein>
<accession>A0A8S1H5N1</accession>
<evidence type="ECO:0000313" key="3">
    <source>
        <dbReference type="EMBL" id="CAD6190671.1"/>
    </source>
</evidence>
<dbReference type="PANTHER" id="PTHR46361:SF5">
    <property type="entry name" value="DEP DOMAIN-CONTAINING PROTEIN"/>
    <property type="match status" value="1"/>
</dbReference>
<dbReference type="SUPFAM" id="SSF46785">
    <property type="entry name" value="Winged helix' DNA-binding domain"/>
    <property type="match status" value="1"/>
</dbReference>
<dbReference type="InterPro" id="IPR036249">
    <property type="entry name" value="Thioredoxin-like_sf"/>
</dbReference>
<dbReference type="Pfam" id="PF04784">
    <property type="entry name" value="DUF547"/>
    <property type="match status" value="1"/>
</dbReference>
<organism evidence="3 4">
    <name type="scientific">Caenorhabditis auriculariae</name>
    <dbReference type="NCBI Taxonomy" id="2777116"/>
    <lineage>
        <taxon>Eukaryota</taxon>
        <taxon>Metazoa</taxon>
        <taxon>Ecdysozoa</taxon>
        <taxon>Nematoda</taxon>
        <taxon>Chromadorea</taxon>
        <taxon>Rhabditida</taxon>
        <taxon>Rhabditina</taxon>
        <taxon>Rhabditomorpha</taxon>
        <taxon>Rhabditoidea</taxon>
        <taxon>Rhabditidae</taxon>
        <taxon>Peloderinae</taxon>
        <taxon>Caenorhabditis</taxon>
    </lineage>
</organism>